<name>A0A2P6TH73_CHLSO</name>
<evidence type="ECO:0000313" key="3">
    <source>
        <dbReference type="EMBL" id="PRW33634.1"/>
    </source>
</evidence>
<dbReference type="AlphaFoldDB" id="A0A2P6TH73"/>
<dbReference type="InterPro" id="IPR016024">
    <property type="entry name" value="ARM-type_fold"/>
</dbReference>
<organism evidence="3 4">
    <name type="scientific">Chlorella sorokiniana</name>
    <name type="common">Freshwater green alga</name>
    <dbReference type="NCBI Taxonomy" id="3076"/>
    <lineage>
        <taxon>Eukaryota</taxon>
        <taxon>Viridiplantae</taxon>
        <taxon>Chlorophyta</taxon>
        <taxon>core chlorophytes</taxon>
        <taxon>Trebouxiophyceae</taxon>
        <taxon>Chlorellales</taxon>
        <taxon>Chlorellaceae</taxon>
        <taxon>Chlorella clade</taxon>
        <taxon>Chlorella</taxon>
    </lineage>
</organism>
<keyword evidence="2" id="KW-0812">Transmembrane</keyword>
<dbReference type="InterPro" id="IPR000225">
    <property type="entry name" value="Armadillo"/>
</dbReference>
<keyword evidence="2" id="KW-0472">Membrane</keyword>
<dbReference type="Gene3D" id="1.25.10.10">
    <property type="entry name" value="Leucine-rich Repeat Variant"/>
    <property type="match status" value="1"/>
</dbReference>
<sequence>MSTAAEEDAAATAAVHDTLRPKILRFFALFMICGAGINVLPSVAAASVGNCLSLMEAQESFIVKAGCSRLQLLMRLEAARQRAVQQGAARKLLRLLQAPTADEGVLDYAMATLEQLAGCEEGLVSIRDEGGQAVLESYLAGVQRSPTTEDAIYRAQQLLAALAPLGDI</sequence>
<dbReference type="InterPro" id="IPR011989">
    <property type="entry name" value="ARM-like"/>
</dbReference>
<dbReference type="Proteomes" id="UP000239899">
    <property type="component" value="Unassembled WGS sequence"/>
</dbReference>
<dbReference type="OrthoDB" id="509910at2759"/>
<dbReference type="EMBL" id="LHPG02000016">
    <property type="protein sequence ID" value="PRW33634.1"/>
    <property type="molecule type" value="Genomic_DNA"/>
</dbReference>
<gene>
    <name evidence="3" type="ORF">C2E21_7714</name>
</gene>
<dbReference type="STRING" id="3076.A0A2P6TH73"/>
<protein>
    <submittedName>
        <fullName evidence="3">U-box domain-containing 4</fullName>
    </submittedName>
</protein>
<proteinExistence type="predicted"/>
<dbReference type="PROSITE" id="PS50176">
    <property type="entry name" value="ARM_REPEAT"/>
    <property type="match status" value="1"/>
</dbReference>
<keyword evidence="2" id="KW-1133">Transmembrane helix</keyword>
<dbReference type="SUPFAM" id="SSF48371">
    <property type="entry name" value="ARM repeat"/>
    <property type="match status" value="1"/>
</dbReference>
<feature type="repeat" description="ARM" evidence="1">
    <location>
        <begin position="87"/>
        <end position="131"/>
    </location>
</feature>
<keyword evidence="4" id="KW-1185">Reference proteome</keyword>
<evidence type="ECO:0000256" key="1">
    <source>
        <dbReference type="PROSITE-ProRule" id="PRU00259"/>
    </source>
</evidence>
<reference evidence="3 4" key="1">
    <citation type="journal article" date="2018" name="Plant J.">
        <title>Genome sequences of Chlorella sorokiniana UTEX 1602 and Micractinium conductrix SAG 241.80: implications to maltose excretion by a green alga.</title>
        <authorList>
            <person name="Arriola M.B."/>
            <person name="Velmurugan N."/>
            <person name="Zhang Y."/>
            <person name="Plunkett M.H."/>
            <person name="Hondzo H."/>
            <person name="Barney B.M."/>
        </authorList>
    </citation>
    <scope>NUCLEOTIDE SEQUENCE [LARGE SCALE GENOMIC DNA]</scope>
    <source>
        <strain evidence="4">UTEX 1602</strain>
    </source>
</reference>
<evidence type="ECO:0000313" key="4">
    <source>
        <dbReference type="Proteomes" id="UP000239899"/>
    </source>
</evidence>
<comment type="caution">
    <text evidence="3">The sequence shown here is derived from an EMBL/GenBank/DDBJ whole genome shotgun (WGS) entry which is preliminary data.</text>
</comment>
<accession>A0A2P6TH73</accession>
<feature type="transmembrane region" description="Helical" evidence="2">
    <location>
        <begin position="26"/>
        <end position="48"/>
    </location>
</feature>
<evidence type="ECO:0000256" key="2">
    <source>
        <dbReference type="SAM" id="Phobius"/>
    </source>
</evidence>